<feature type="region of interest" description="Disordered" evidence="1">
    <location>
        <begin position="265"/>
        <end position="288"/>
    </location>
</feature>
<evidence type="ECO:0000313" key="3">
    <source>
        <dbReference type="Proteomes" id="UP000623467"/>
    </source>
</evidence>
<dbReference type="OrthoDB" id="27187at2759"/>
<dbReference type="SUPFAM" id="SSF48371">
    <property type="entry name" value="ARM repeat"/>
    <property type="match status" value="1"/>
</dbReference>
<dbReference type="GO" id="GO:0007076">
    <property type="term" value="P:mitotic chromosome condensation"/>
    <property type="evidence" value="ECO:0007669"/>
    <property type="project" value="InterPro"/>
</dbReference>
<dbReference type="AlphaFoldDB" id="A0A8H6Z9U0"/>
<evidence type="ECO:0000313" key="2">
    <source>
        <dbReference type="EMBL" id="KAF7375150.1"/>
    </source>
</evidence>
<dbReference type="InterPro" id="IPR016024">
    <property type="entry name" value="ARM-type_fold"/>
</dbReference>
<name>A0A8H6Z9U0_9AGAR</name>
<evidence type="ECO:0000256" key="1">
    <source>
        <dbReference type="SAM" id="MobiDB-lite"/>
    </source>
</evidence>
<accession>A0A8H6Z9U0</accession>
<gene>
    <name evidence="2" type="ORF">MSAN_00401500</name>
</gene>
<dbReference type="Gene3D" id="1.25.10.10">
    <property type="entry name" value="Leucine-rich Repeat Variant"/>
    <property type="match status" value="1"/>
</dbReference>
<dbReference type="GO" id="GO:0000793">
    <property type="term" value="C:condensed chromosome"/>
    <property type="evidence" value="ECO:0007669"/>
    <property type="project" value="TreeGrafter"/>
</dbReference>
<keyword evidence="3" id="KW-1185">Reference proteome</keyword>
<dbReference type="Proteomes" id="UP000623467">
    <property type="component" value="Unassembled WGS sequence"/>
</dbReference>
<sequence length="288" mass="31832">MVARVTPVKKGVATADRVTKFIGGYTRYLNERAADEREDDSDSDSTDTTASRFTAKLLKFLLRGFQAKDKFVRYRVVCITAEMISALGELDVVIYDNLQKALLDRIHDKEPMVRLQVVIALSKLAASEEDEPSEVAPGEPTLLQVLIDTLSHDPSPEVRRATLVNIPVNSNSLPAVLARARDTETTIRKLLYSSVLTQTASSAASPHTLTIAQRELIVRHGLGDREMTVRNAAADLLGTWIDVIAEGEKTEEDLASRLTDIDISKAEEKLPSTRKKSSKKQYKLSQPS</sequence>
<dbReference type="PANTHER" id="PTHR14418:SF5">
    <property type="entry name" value="CONDENSIN COMPLEX SUBUNIT 3"/>
    <property type="match status" value="1"/>
</dbReference>
<reference evidence="2" key="1">
    <citation type="submission" date="2020-05" db="EMBL/GenBank/DDBJ databases">
        <title>Mycena genomes resolve the evolution of fungal bioluminescence.</title>
        <authorList>
            <person name="Tsai I.J."/>
        </authorList>
    </citation>
    <scope>NUCLEOTIDE SEQUENCE</scope>
    <source>
        <strain evidence="2">160909Yilan</strain>
    </source>
</reference>
<comment type="caution">
    <text evidence="2">The sequence shown here is derived from an EMBL/GenBank/DDBJ whole genome shotgun (WGS) entry which is preliminary data.</text>
</comment>
<dbReference type="PANTHER" id="PTHR14418">
    <property type="entry name" value="CONDENSIN COMPLEX SUBUNIT 3-RELATED"/>
    <property type="match status" value="1"/>
</dbReference>
<organism evidence="2 3">
    <name type="scientific">Mycena sanguinolenta</name>
    <dbReference type="NCBI Taxonomy" id="230812"/>
    <lineage>
        <taxon>Eukaryota</taxon>
        <taxon>Fungi</taxon>
        <taxon>Dikarya</taxon>
        <taxon>Basidiomycota</taxon>
        <taxon>Agaricomycotina</taxon>
        <taxon>Agaricomycetes</taxon>
        <taxon>Agaricomycetidae</taxon>
        <taxon>Agaricales</taxon>
        <taxon>Marasmiineae</taxon>
        <taxon>Mycenaceae</taxon>
        <taxon>Mycena</taxon>
    </lineage>
</organism>
<dbReference type="InterPro" id="IPR027165">
    <property type="entry name" value="CND3"/>
</dbReference>
<dbReference type="EMBL" id="JACAZH010000002">
    <property type="protein sequence ID" value="KAF7375150.1"/>
    <property type="molecule type" value="Genomic_DNA"/>
</dbReference>
<proteinExistence type="predicted"/>
<feature type="compositionally biased region" description="Basic residues" evidence="1">
    <location>
        <begin position="272"/>
        <end position="282"/>
    </location>
</feature>
<dbReference type="InterPro" id="IPR011989">
    <property type="entry name" value="ARM-like"/>
</dbReference>
<protein>
    <submittedName>
        <fullName evidence="2">Condensin complex subunit 3</fullName>
    </submittedName>
</protein>
<dbReference type="GO" id="GO:0000796">
    <property type="term" value="C:condensin complex"/>
    <property type="evidence" value="ECO:0007669"/>
    <property type="project" value="InterPro"/>
</dbReference>